<evidence type="ECO:0000313" key="3">
    <source>
        <dbReference type="EMBL" id="CAE8586023.1"/>
    </source>
</evidence>
<evidence type="ECO:0000313" key="4">
    <source>
        <dbReference type="Proteomes" id="UP000654075"/>
    </source>
</evidence>
<dbReference type="Proteomes" id="UP000654075">
    <property type="component" value="Unassembled WGS sequence"/>
</dbReference>
<comment type="caution">
    <text evidence="3">The sequence shown here is derived from an EMBL/GenBank/DDBJ whole genome shotgun (WGS) entry which is preliminary data.</text>
</comment>
<proteinExistence type="predicted"/>
<evidence type="ECO:0000256" key="1">
    <source>
        <dbReference type="SAM" id="MobiDB-lite"/>
    </source>
</evidence>
<keyword evidence="2" id="KW-0812">Transmembrane</keyword>
<keyword evidence="4" id="KW-1185">Reference proteome</keyword>
<name>A0A813DDQ2_POLGL</name>
<feature type="region of interest" description="Disordered" evidence="1">
    <location>
        <begin position="102"/>
        <end position="124"/>
    </location>
</feature>
<feature type="transmembrane region" description="Helical" evidence="2">
    <location>
        <begin position="39"/>
        <end position="58"/>
    </location>
</feature>
<keyword evidence="2" id="KW-0472">Membrane</keyword>
<keyword evidence="2" id="KW-1133">Transmembrane helix</keyword>
<protein>
    <submittedName>
        <fullName evidence="3">Uncharacterized protein</fullName>
    </submittedName>
</protein>
<reference evidence="3" key="1">
    <citation type="submission" date="2021-02" db="EMBL/GenBank/DDBJ databases">
        <authorList>
            <person name="Dougan E. K."/>
            <person name="Rhodes N."/>
            <person name="Thang M."/>
            <person name="Chan C."/>
        </authorList>
    </citation>
    <scope>NUCLEOTIDE SEQUENCE</scope>
</reference>
<gene>
    <name evidence="3" type="ORF">PGLA1383_LOCUS4921</name>
</gene>
<dbReference type="AlphaFoldDB" id="A0A813DDQ2"/>
<sequence>MMSSYALQQMDETEEIMLQDEESLTEEELPSGNWQARRFAARGILATAAVLGLVVVVARSPSNLKVNSHVSAGLKDKQSLYSGGWGSLSSAAPVDPSQITSVNQLTGGTKNAKPVAYAPPENMHDGNKCEDDEEFFENLCYKKCSLLTNGGSSVRT</sequence>
<accession>A0A813DDQ2</accession>
<feature type="non-terminal residue" evidence="3">
    <location>
        <position position="156"/>
    </location>
</feature>
<organism evidence="3 4">
    <name type="scientific">Polarella glacialis</name>
    <name type="common">Dinoflagellate</name>
    <dbReference type="NCBI Taxonomy" id="89957"/>
    <lineage>
        <taxon>Eukaryota</taxon>
        <taxon>Sar</taxon>
        <taxon>Alveolata</taxon>
        <taxon>Dinophyceae</taxon>
        <taxon>Suessiales</taxon>
        <taxon>Suessiaceae</taxon>
        <taxon>Polarella</taxon>
    </lineage>
</organism>
<evidence type="ECO:0000256" key="2">
    <source>
        <dbReference type="SAM" id="Phobius"/>
    </source>
</evidence>
<dbReference type="EMBL" id="CAJNNV010001872">
    <property type="protein sequence ID" value="CAE8586023.1"/>
    <property type="molecule type" value="Genomic_DNA"/>
</dbReference>
<dbReference type="OrthoDB" id="10362252at2759"/>